<dbReference type="AlphaFoldDB" id="A0A834DSK9"/>
<name>A0A834DSK9_9CHIR</name>
<gene>
    <name evidence="1" type="ORF">HJG60_008257</name>
</gene>
<dbReference type="EMBL" id="JABVXQ010000010">
    <property type="protein sequence ID" value="KAF6088432.1"/>
    <property type="molecule type" value="Genomic_DNA"/>
</dbReference>
<reference evidence="1 2" key="1">
    <citation type="journal article" date="2020" name="Nature">
        <title>Six reference-quality genomes reveal evolution of bat adaptations.</title>
        <authorList>
            <person name="Jebb D."/>
            <person name="Huang Z."/>
            <person name="Pippel M."/>
            <person name="Hughes G.M."/>
            <person name="Lavrichenko K."/>
            <person name="Devanna P."/>
            <person name="Winkler S."/>
            <person name="Jermiin L.S."/>
            <person name="Skirmuntt E.C."/>
            <person name="Katzourakis A."/>
            <person name="Burkitt-Gray L."/>
            <person name="Ray D.A."/>
            <person name="Sullivan K.A.M."/>
            <person name="Roscito J.G."/>
            <person name="Kirilenko B.M."/>
            <person name="Davalos L.M."/>
            <person name="Corthals A.P."/>
            <person name="Power M.L."/>
            <person name="Jones G."/>
            <person name="Ransome R.D."/>
            <person name="Dechmann D.K.N."/>
            <person name="Locatelli A.G."/>
            <person name="Puechmaille S.J."/>
            <person name="Fedrigo O."/>
            <person name="Jarvis E.D."/>
            <person name="Hiller M."/>
            <person name="Vernes S.C."/>
            <person name="Myers E.W."/>
            <person name="Teeling E.C."/>
        </authorList>
    </citation>
    <scope>NUCLEOTIDE SEQUENCE [LARGE SCALE GENOMIC DNA]</scope>
    <source>
        <strain evidence="1">Bat1K_MPI-CBG_1</strain>
    </source>
</reference>
<sequence>MGTGTPQPRDAHRGCKYSRMCSHTLTHRAGCTPTLRCTHSLCTHAWISTITCTHPHCALRKYMEVGLFAQKHALIYQMLENKCTPLGTHIAARYTQTQQVLHTHQRCMDIHSIVCSHRHPTYISREDLATQLHSA</sequence>
<comment type="caution">
    <text evidence="1">The sequence shown here is derived from an EMBL/GenBank/DDBJ whole genome shotgun (WGS) entry which is preliminary data.</text>
</comment>
<evidence type="ECO:0000313" key="1">
    <source>
        <dbReference type="EMBL" id="KAF6088432.1"/>
    </source>
</evidence>
<organism evidence="1 2">
    <name type="scientific">Phyllostomus discolor</name>
    <name type="common">pale spear-nosed bat</name>
    <dbReference type="NCBI Taxonomy" id="89673"/>
    <lineage>
        <taxon>Eukaryota</taxon>
        <taxon>Metazoa</taxon>
        <taxon>Chordata</taxon>
        <taxon>Craniata</taxon>
        <taxon>Vertebrata</taxon>
        <taxon>Euteleostomi</taxon>
        <taxon>Mammalia</taxon>
        <taxon>Eutheria</taxon>
        <taxon>Laurasiatheria</taxon>
        <taxon>Chiroptera</taxon>
        <taxon>Yangochiroptera</taxon>
        <taxon>Phyllostomidae</taxon>
        <taxon>Phyllostominae</taxon>
        <taxon>Phyllostomus</taxon>
    </lineage>
</organism>
<accession>A0A834DSK9</accession>
<proteinExistence type="predicted"/>
<protein>
    <submittedName>
        <fullName evidence="1">Uncharacterized protein</fullName>
    </submittedName>
</protein>
<evidence type="ECO:0000313" key="2">
    <source>
        <dbReference type="Proteomes" id="UP000664940"/>
    </source>
</evidence>
<dbReference type="Proteomes" id="UP000664940">
    <property type="component" value="Unassembled WGS sequence"/>
</dbReference>